<accession>A0A1B8HML2</accession>
<proteinExistence type="predicted"/>
<evidence type="ECO:0008006" key="4">
    <source>
        <dbReference type="Google" id="ProtNLM"/>
    </source>
</evidence>
<organism evidence="2 3">
    <name type="scientific">Morganella psychrotolerans</name>
    <dbReference type="NCBI Taxonomy" id="368603"/>
    <lineage>
        <taxon>Bacteria</taxon>
        <taxon>Pseudomonadati</taxon>
        <taxon>Pseudomonadota</taxon>
        <taxon>Gammaproteobacteria</taxon>
        <taxon>Enterobacterales</taxon>
        <taxon>Morganellaceae</taxon>
        <taxon>Morganella</taxon>
    </lineage>
</organism>
<feature type="region of interest" description="Disordered" evidence="1">
    <location>
        <begin position="214"/>
        <end position="249"/>
    </location>
</feature>
<reference evidence="2 3" key="1">
    <citation type="submission" date="2016-06" db="EMBL/GenBank/DDBJ databases">
        <authorList>
            <person name="Kjaerup R.B."/>
            <person name="Dalgaard T.S."/>
            <person name="Juul-Madsen H.R."/>
        </authorList>
    </citation>
    <scope>NUCLEOTIDE SEQUENCE [LARGE SCALE GENOMIC DNA]</scope>
    <source>
        <strain evidence="2 3">GCSL-Mp3</strain>
    </source>
</reference>
<sequence length="249" mass="28170">MATTEKAKVTDNVKQDKNKRNNRVNRTRNNEPAQNKGQGPARERREYSNPEITVPFQLQTQEGIRMQQRHYNLMSKALFNLTINSTNLERLGVKGAIERTKKAVGEVLAGPEKEISSGITALNKVLEKATSAGTSRIEEVSYTAPRDYNIRVRTPDAMRVVRLFREFDVLITLLDRLWLNNLFNQDEVDDYKTRLRDSIRNMVNLLDRHASATVEELNDNNGKNADAASGATNEQTETVEQKGDSPAEP</sequence>
<gene>
    <name evidence="2" type="ORF">AYY17_15235</name>
</gene>
<dbReference type="EMBL" id="LZEX01000003">
    <property type="protein sequence ID" value="OBU10501.1"/>
    <property type="molecule type" value="Genomic_DNA"/>
</dbReference>
<dbReference type="GeneID" id="79718827"/>
<protein>
    <recommendedName>
        <fullName evidence="4">DUF1845 domain-containing protein</fullName>
    </recommendedName>
</protein>
<feature type="region of interest" description="Disordered" evidence="1">
    <location>
        <begin position="1"/>
        <end position="51"/>
    </location>
</feature>
<name>A0A1B8HML2_9GAMM</name>
<comment type="caution">
    <text evidence="2">The sequence shown here is derived from an EMBL/GenBank/DDBJ whole genome shotgun (WGS) entry which is preliminary data.</text>
</comment>
<evidence type="ECO:0000313" key="2">
    <source>
        <dbReference type="EMBL" id="OBU10501.1"/>
    </source>
</evidence>
<evidence type="ECO:0000256" key="1">
    <source>
        <dbReference type="SAM" id="MobiDB-lite"/>
    </source>
</evidence>
<feature type="compositionally biased region" description="Basic and acidic residues" evidence="1">
    <location>
        <begin position="1"/>
        <end position="19"/>
    </location>
</feature>
<evidence type="ECO:0000313" key="3">
    <source>
        <dbReference type="Proteomes" id="UP000092247"/>
    </source>
</evidence>
<dbReference type="Proteomes" id="UP000092247">
    <property type="component" value="Unassembled WGS sequence"/>
</dbReference>
<dbReference type="RefSeq" id="WP_067421666.1">
    <property type="nucleotide sequence ID" value="NZ_LZEX01000003.1"/>
</dbReference>
<feature type="compositionally biased region" description="Basic and acidic residues" evidence="1">
    <location>
        <begin position="239"/>
        <end position="249"/>
    </location>
</feature>
<dbReference type="AlphaFoldDB" id="A0A1B8HML2"/>